<accession>A0A9N9Z8A8</accession>
<dbReference type="SUPFAM" id="SSF53448">
    <property type="entry name" value="Nucleotide-diphospho-sugar transferases"/>
    <property type="match status" value="1"/>
</dbReference>
<sequence>MLPKYEKEANRGLRYALSHSRFYRSLSLAIAAFLLIFLLLWGTHSPSVHAVQEIGKSAIATIKHSTGGSRPEAWRPHVHRIPPKVWQIMLPKDPANTKGIFDPKELSQTASWVALNPDYEYTLLGQKGATKFLRQHFRDNPKVLETFNNLPNVGMKSDFLRYLVLLIEGGVYTDTDTEAIKPIDDWVPAEYRGRARAVIGIEWDRQFDTQFLDIPHWLQFAQWTIAAAPGHPIFRSMLDRMLFSAGEVAERHGQPLSQVKPSAMDVYNTTGPAAWTDVVFAYLQTVEPGLRDTKDLTQLKEPRLIGDVLILTIDGFGMGQAHSLSTHDGTVPEAALIRHHFTGNWRSG</sequence>
<dbReference type="GO" id="GO:0000136">
    <property type="term" value="C:mannan polymerase complex"/>
    <property type="evidence" value="ECO:0007669"/>
    <property type="project" value="TreeGrafter"/>
</dbReference>
<reference evidence="2 3" key="2">
    <citation type="submission" date="2021-10" db="EMBL/GenBank/DDBJ databases">
        <authorList>
            <person name="Piombo E."/>
        </authorList>
    </citation>
    <scope>NUCLEOTIDE SEQUENCE [LARGE SCALE GENOMIC DNA]</scope>
</reference>
<name>A0A9N9Z8A8_9HYPO</name>
<organism evidence="2 3">
    <name type="scientific">Clonostachys solani</name>
    <dbReference type="NCBI Taxonomy" id="160281"/>
    <lineage>
        <taxon>Eukaryota</taxon>
        <taxon>Fungi</taxon>
        <taxon>Dikarya</taxon>
        <taxon>Ascomycota</taxon>
        <taxon>Pezizomycotina</taxon>
        <taxon>Sordariomycetes</taxon>
        <taxon>Hypocreomycetidae</taxon>
        <taxon>Hypocreales</taxon>
        <taxon>Bionectriaceae</taxon>
        <taxon>Clonostachys</taxon>
    </lineage>
</organism>
<dbReference type="Pfam" id="PF04488">
    <property type="entry name" value="Gly_transf_sug"/>
    <property type="match status" value="1"/>
</dbReference>
<dbReference type="GO" id="GO:0000009">
    <property type="term" value="F:alpha-1,6-mannosyltransferase activity"/>
    <property type="evidence" value="ECO:0007669"/>
    <property type="project" value="InterPro"/>
</dbReference>
<keyword evidence="3" id="KW-1185">Reference proteome</keyword>
<dbReference type="InterPro" id="IPR007577">
    <property type="entry name" value="GlycoTrfase_DXD_sugar-bd_CS"/>
</dbReference>
<dbReference type="OrthoDB" id="409543at2759"/>
<dbReference type="InterPro" id="IPR039367">
    <property type="entry name" value="Och1-like"/>
</dbReference>
<dbReference type="PANTHER" id="PTHR31834:SF1">
    <property type="entry name" value="INITIATION-SPECIFIC ALPHA-1,6-MANNOSYLTRANSFERASE"/>
    <property type="match status" value="1"/>
</dbReference>
<gene>
    <name evidence="2" type="ORF">CSOL1703_00014651</name>
</gene>
<dbReference type="InterPro" id="IPR029044">
    <property type="entry name" value="Nucleotide-diphossugar_trans"/>
</dbReference>
<evidence type="ECO:0000313" key="3">
    <source>
        <dbReference type="Proteomes" id="UP000775872"/>
    </source>
</evidence>
<comment type="caution">
    <text evidence="2">The sequence shown here is derived from an EMBL/GenBank/DDBJ whole genome shotgun (WGS) entry which is preliminary data.</text>
</comment>
<evidence type="ECO:0000256" key="1">
    <source>
        <dbReference type="ARBA" id="ARBA00009003"/>
    </source>
</evidence>
<evidence type="ECO:0008006" key="4">
    <source>
        <dbReference type="Google" id="ProtNLM"/>
    </source>
</evidence>
<protein>
    <recommendedName>
        <fullName evidence="4">Initiation-specific alpha-1,6-mannosyltransferase</fullName>
    </recommendedName>
</protein>
<dbReference type="AlphaFoldDB" id="A0A9N9Z8A8"/>
<proteinExistence type="inferred from homology"/>
<dbReference type="Proteomes" id="UP000775872">
    <property type="component" value="Unassembled WGS sequence"/>
</dbReference>
<dbReference type="EMBL" id="CABFOC020000040">
    <property type="protein sequence ID" value="CAH0051330.1"/>
    <property type="molecule type" value="Genomic_DNA"/>
</dbReference>
<dbReference type="Gene3D" id="3.90.550.20">
    <property type="match status" value="1"/>
</dbReference>
<dbReference type="GO" id="GO:0006487">
    <property type="term" value="P:protein N-linked glycosylation"/>
    <property type="evidence" value="ECO:0007669"/>
    <property type="project" value="TreeGrafter"/>
</dbReference>
<comment type="similarity">
    <text evidence="1">Belongs to the glycosyltransferase 32 family.</text>
</comment>
<dbReference type="PANTHER" id="PTHR31834">
    <property type="entry name" value="INITIATION-SPECIFIC ALPHA-1,6-MANNOSYLTRANSFERASE"/>
    <property type="match status" value="1"/>
</dbReference>
<reference evidence="3" key="1">
    <citation type="submission" date="2019-06" db="EMBL/GenBank/DDBJ databases">
        <authorList>
            <person name="Broberg M."/>
        </authorList>
    </citation>
    <scope>NUCLEOTIDE SEQUENCE [LARGE SCALE GENOMIC DNA]</scope>
</reference>
<evidence type="ECO:0000313" key="2">
    <source>
        <dbReference type="EMBL" id="CAH0051330.1"/>
    </source>
</evidence>